<evidence type="ECO:0000256" key="15">
    <source>
        <dbReference type="ARBA" id="ARBA00023136"/>
    </source>
</evidence>
<keyword evidence="11 22" id="KW-0732">Signal</keyword>
<dbReference type="GO" id="GO:0009897">
    <property type="term" value="C:external side of plasma membrane"/>
    <property type="evidence" value="ECO:0007669"/>
    <property type="project" value="TreeGrafter"/>
</dbReference>
<dbReference type="GO" id="GO:0005576">
    <property type="term" value="C:extracellular region"/>
    <property type="evidence" value="ECO:0007669"/>
    <property type="project" value="UniProtKB-SubCell"/>
</dbReference>
<evidence type="ECO:0000256" key="5">
    <source>
        <dbReference type="ARBA" id="ARBA00020237"/>
    </source>
</evidence>
<evidence type="ECO:0000256" key="6">
    <source>
        <dbReference type="ARBA" id="ARBA00022475"/>
    </source>
</evidence>
<feature type="region of interest" description="Disordered" evidence="21">
    <location>
        <begin position="335"/>
        <end position="354"/>
    </location>
</feature>
<keyword evidence="14" id="KW-0333">Golgi apparatus</keyword>
<evidence type="ECO:0000256" key="22">
    <source>
        <dbReference type="SAM" id="SignalP"/>
    </source>
</evidence>
<evidence type="ECO:0000313" key="23">
    <source>
        <dbReference type="Ensembl" id="ENSSHAP00000019298.2"/>
    </source>
</evidence>
<evidence type="ECO:0000256" key="14">
    <source>
        <dbReference type="ARBA" id="ARBA00023034"/>
    </source>
</evidence>
<evidence type="ECO:0000256" key="8">
    <source>
        <dbReference type="ARBA" id="ARBA00022588"/>
    </source>
</evidence>
<proteinExistence type="predicted"/>
<dbReference type="PANTHER" id="PTHR10630:SF3">
    <property type="entry name" value="MONOCYTE DIFFERENTIATION ANTIGEN CD14"/>
    <property type="match status" value="1"/>
</dbReference>
<dbReference type="eggNOG" id="ENOG502SNYQ">
    <property type="taxonomic scope" value="Eukaryota"/>
</dbReference>
<dbReference type="RefSeq" id="XP_012406324.1">
    <property type="nucleotide sequence ID" value="XM_012550870.3"/>
</dbReference>
<dbReference type="KEGG" id="shr:100934480"/>
<reference evidence="23" key="2">
    <citation type="submission" date="2025-08" db="UniProtKB">
        <authorList>
            <consortium name="Ensembl"/>
        </authorList>
    </citation>
    <scope>IDENTIFICATION</scope>
</reference>
<dbReference type="GeneID" id="100934480"/>
<dbReference type="InParanoid" id="G3WV43"/>
<dbReference type="GO" id="GO:0045121">
    <property type="term" value="C:membrane raft"/>
    <property type="evidence" value="ECO:0007669"/>
    <property type="project" value="UniProtKB-SubCell"/>
</dbReference>
<evidence type="ECO:0000313" key="24">
    <source>
        <dbReference type="Proteomes" id="UP000007648"/>
    </source>
</evidence>
<dbReference type="FunFam" id="3.80.10.10:FF:000244">
    <property type="entry name" value="Monocyte differentiation antigen CD14"/>
    <property type="match status" value="1"/>
</dbReference>
<dbReference type="GO" id="GO:0045087">
    <property type="term" value="P:innate immune response"/>
    <property type="evidence" value="ECO:0007669"/>
    <property type="project" value="UniProtKB-KW"/>
</dbReference>
<dbReference type="GO" id="GO:0006954">
    <property type="term" value="P:inflammatory response"/>
    <property type="evidence" value="ECO:0007669"/>
    <property type="project" value="UniProtKB-KW"/>
</dbReference>
<keyword evidence="17" id="KW-0325">Glycoprotein</keyword>
<evidence type="ECO:0000256" key="12">
    <source>
        <dbReference type="ARBA" id="ARBA00022737"/>
    </source>
</evidence>
<keyword evidence="8" id="KW-0399">Innate immunity</keyword>
<dbReference type="SUPFAM" id="SSF52047">
    <property type="entry name" value="RNI-like"/>
    <property type="match status" value="1"/>
</dbReference>
<organism evidence="23 24">
    <name type="scientific">Sarcophilus harrisii</name>
    <name type="common">Tasmanian devil</name>
    <name type="synonym">Sarcophilus laniarius</name>
    <dbReference type="NCBI Taxonomy" id="9305"/>
    <lineage>
        <taxon>Eukaryota</taxon>
        <taxon>Metazoa</taxon>
        <taxon>Chordata</taxon>
        <taxon>Craniata</taxon>
        <taxon>Vertebrata</taxon>
        <taxon>Euteleostomi</taxon>
        <taxon>Mammalia</taxon>
        <taxon>Metatheria</taxon>
        <taxon>Dasyuromorphia</taxon>
        <taxon>Dasyuridae</taxon>
        <taxon>Sarcophilus</taxon>
    </lineage>
</organism>
<keyword evidence="19" id="KW-0449">Lipoprotein</keyword>
<name>G3WV43_SARHA</name>
<evidence type="ECO:0000256" key="7">
    <source>
        <dbReference type="ARBA" id="ARBA00022525"/>
    </source>
</evidence>
<dbReference type="Ensembl" id="ENSSHAT00000019454.2">
    <property type="protein sequence ID" value="ENSSHAP00000019298.2"/>
    <property type="gene ID" value="ENSSHAG00000016390.2"/>
</dbReference>
<dbReference type="OrthoDB" id="676979at2759"/>
<evidence type="ECO:0000256" key="4">
    <source>
        <dbReference type="ARBA" id="ARBA00004613"/>
    </source>
</evidence>
<dbReference type="GO" id="GO:0005794">
    <property type="term" value="C:Golgi apparatus"/>
    <property type="evidence" value="ECO:0007669"/>
    <property type="project" value="UniProtKB-SubCell"/>
</dbReference>
<dbReference type="PANTHER" id="PTHR10630">
    <property type="entry name" value="MONOCYTE DIFFERENTIATION ANTIGEN CD14"/>
    <property type="match status" value="1"/>
</dbReference>
<dbReference type="Gene3D" id="3.80.10.10">
    <property type="entry name" value="Ribonuclease Inhibitor"/>
    <property type="match status" value="1"/>
</dbReference>
<reference evidence="23" key="3">
    <citation type="submission" date="2025-09" db="UniProtKB">
        <authorList>
            <consortium name="Ensembl"/>
        </authorList>
    </citation>
    <scope>IDENTIFICATION</scope>
</reference>
<feature type="signal peptide" evidence="22">
    <location>
        <begin position="1"/>
        <end position="28"/>
    </location>
</feature>
<sequence>MVPWQRLSLLPMLLLLSPLLLLPWSSSAICILDEEGDNCFCNFSTPEPNWKSIQMCLSSVEVEIHGGGHNLDIFLPKGGLADPRQAADLLRSLRLRRLKIKDAQVPAPLLYQLLQALTYTRTQVLALEDLGVSHPPLQPRSPSNPALALKALKVNRVSVAGEDNLMAAILTWLKPGLKTLSLTDSGLSNVPCSDLGTFKELSSLDLSDNPGIGESGLTAAFCLKELQELRDLALRNTSLQSLGGVCGALEAMGVKVQRLDISYNDLRDTSSTQCTWPPTLTSLNLSHAKLKCVPKSLPQKLQQLVLSHNLLTKQPILDQVTELVLEGNPFTQSSAFTRSRREETSEDCGGVPSRGSRPFVGSPLAFQVSGTAAFMLLCGVRGFA</sequence>
<evidence type="ECO:0000256" key="10">
    <source>
        <dbReference type="ARBA" id="ARBA00022622"/>
    </source>
</evidence>
<evidence type="ECO:0000256" key="3">
    <source>
        <dbReference type="ARBA" id="ARBA00004609"/>
    </source>
</evidence>
<evidence type="ECO:0000256" key="13">
    <source>
        <dbReference type="ARBA" id="ARBA00022859"/>
    </source>
</evidence>
<dbReference type="Proteomes" id="UP000007648">
    <property type="component" value="Unassembled WGS sequence"/>
</dbReference>
<dbReference type="FunCoup" id="G3WV43">
    <property type="interactions" value="638"/>
</dbReference>
<keyword evidence="7" id="KW-0964">Secreted</keyword>
<keyword evidence="15" id="KW-0472">Membrane</keyword>
<evidence type="ECO:0000256" key="9">
    <source>
        <dbReference type="ARBA" id="ARBA00022614"/>
    </source>
</evidence>
<keyword evidence="10" id="KW-0336">GPI-anchor</keyword>
<dbReference type="GeneTree" id="ENSGT00390000005689"/>
<accession>G3WV43</accession>
<evidence type="ECO:0000256" key="16">
    <source>
        <dbReference type="ARBA" id="ARBA00023157"/>
    </source>
</evidence>
<dbReference type="GO" id="GO:0034142">
    <property type="term" value="P:toll-like receptor 4 signaling pathway"/>
    <property type="evidence" value="ECO:0007669"/>
    <property type="project" value="TreeGrafter"/>
</dbReference>
<dbReference type="AlphaFoldDB" id="G3WV43"/>
<dbReference type="HOGENOM" id="CLU_062152_0_0_1"/>
<keyword evidence="9" id="KW-0433">Leucine-rich repeat</keyword>
<protein>
    <recommendedName>
        <fullName evidence="5">Monocyte differentiation antigen CD14</fullName>
    </recommendedName>
    <alternativeName>
        <fullName evidence="20">Myeloid cell-specific leucine-rich glycoprotein</fullName>
    </alternativeName>
</protein>
<gene>
    <name evidence="23" type="primary">CD14</name>
</gene>
<keyword evidence="12" id="KW-0677">Repeat</keyword>
<keyword evidence="6" id="KW-1003">Cell membrane</keyword>
<evidence type="ECO:0000256" key="19">
    <source>
        <dbReference type="ARBA" id="ARBA00023288"/>
    </source>
</evidence>
<evidence type="ECO:0000256" key="11">
    <source>
        <dbReference type="ARBA" id="ARBA00022729"/>
    </source>
</evidence>
<evidence type="ECO:0000256" key="1">
    <source>
        <dbReference type="ARBA" id="ARBA00004285"/>
    </source>
</evidence>
<dbReference type="InterPro" id="IPR016337">
    <property type="entry name" value="Monocyte_diff_Ag_CD14"/>
</dbReference>
<dbReference type="GO" id="GO:0001819">
    <property type="term" value="P:positive regulation of cytokine production"/>
    <property type="evidence" value="ECO:0007669"/>
    <property type="project" value="TreeGrafter"/>
</dbReference>
<evidence type="ECO:0000256" key="18">
    <source>
        <dbReference type="ARBA" id="ARBA00023198"/>
    </source>
</evidence>
<evidence type="ECO:0000256" key="21">
    <source>
        <dbReference type="SAM" id="MobiDB-lite"/>
    </source>
</evidence>
<keyword evidence="16" id="KW-1015">Disulfide bond</keyword>
<dbReference type="InterPro" id="IPR032675">
    <property type="entry name" value="LRR_dom_sf"/>
</dbReference>
<evidence type="ECO:0000256" key="20">
    <source>
        <dbReference type="ARBA" id="ARBA00031013"/>
    </source>
</evidence>
<evidence type="ECO:0000256" key="17">
    <source>
        <dbReference type="ARBA" id="ARBA00023180"/>
    </source>
</evidence>
<dbReference type="CTD" id="929"/>
<keyword evidence="24" id="KW-1185">Reference proteome</keyword>
<reference evidence="23 24" key="1">
    <citation type="journal article" date="2011" name="Proc. Natl. Acad. Sci. U.S.A.">
        <title>Genetic diversity and population structure of the endangered marsupial Sarcophilus harrisii (Tasmanian devil).</title>
        <authorList>
            <person name="Miller W."/>
            <person name="Hayes V.M."/>
            <person name="Ratan A."/>
            <person name="Petersen D.C."/>
            <person name="Wittekindt N.E."/>
            <person name="Miller J."/>
            <person name="Walenz B."/>
            <person name="Knight J."/>
            <person name="Qi J."/>
            <person name="Zhao F."/>
            <person name="Wang Q."/>
            <person name="Bedoya-Reina O.C."/>
            <person name="Katiyar N."/>
            <person name="Tomsho L.P."/>
            <person name="Kasson L.M."/>
            <person name="Hardie R.A."/>
            <person name="Woodbridge P."/>
            <person name="Tindall E.A."/>
            <person name="Bertelsen M.F."/>
            <person name="Dixon D."/>
            <person name="Pyecroft S."/>
            <person name="Helgen K.M."/>
            <person name="Lesk A.M."/>
            <person name="Pringle T.H."/>
            <person name="Patterson N."/>
            <person name="Zhang Y."/>
            <person name="Kreiss A."/>
            <person name="Woods G.M."/>
            <person name="Jones M.E."/>
            <person name="Schuster S.C."/>
        </authorList>
    </citation>
    <scope>NUCLEOTIDE SEQUENCE [LARGE SCALE GENOMIC DNA]</scope>
</reference>
<comment type="subcellular location">
    <subcellularLocation>
        <location evidence="3">Cell membrane</location>
        <topology evidence="3">Lipid-anchor</topology>
        <topology evidence="3">GPI-anchor</topology>
    </subcellularLocation>
    <subcellularLocation>
        <location evidence="2">Golgi apparatus</location>
    </subcellularLocation>
    <subcellularLocation>
        <location evidence="1">Membrane raft</location>
    </subcellularLocation>
    <subcellularLocation>
        <location evidence="4">Secreted</location>
    </subcellularLocation>
</comment>
<dbReference type="STRING" id="9305.ENSSHAP00000019298"/>
<evidence type="ECO:0000256" key="2">
    <source>
        <dbReference type="ARBA" id="ARBA00004555"/>
    </source>
</evidence>
<dbReference type="GO" id="GO:0046696">
    <property type="term" value="C:lipopolysaccharide receptor complex"/>
    <property type="evidence" value="ECO:0007669"/>
    <property type="project" value="TreeGrafter"/>
</dbReference>
<keyword evidence="18" id="KW-0395">Inflammatory response</keyword>
<keyword evidence="13" id="KW-0391">Immunity</keyword>
<dbReference type="GO" id="GO:0001530">
    <property type="term" value="F:lipopolysaccharide binding"/>
    <property type="evidence" value="ECO:0007669"/>
    <property type="project" value="TreeGrafter"/>
</dbReference>
<feature type="chain" id="PRO_5029847551" description="Monocyte differentiation antigen CD14" evidence="22">
    <location>
        <begin position="29"/>
        <end position="384"/>
    </location>
</feature>
<dbReference type="GO" id="GO:0071222">
    <property type="term" value="P:cellular response to lipopolysaccharide"/>
    <property type="evidence" value="ECO:0007669"/>
    <property type="project" value="TreeGrafter"/>
</dbReference>